<comment type="caution">
    <text evidence="1">The sequence shown here is derived from an EMBL/GenBank/DDBJ whole genome shotgun (WGS) entry which is preliminary data.</text>
</comment>
<organism evidence="1 2">
    <name type="scientific">Streblomastix strix</name>
    <dbReference type="NCBI Taxonomy" id="222440"/>
    <lineage>
        <taxon>Eukaryota</taxon>
        <taxon>Metamonada</taxon>
        <taxon>Preaxostyla</taxon>
        <taxon>Oxymonadida</taxon>
        <taxon>Streblomastigidae</taxon>
        <taxon>Streblomastix</taxon>
    </lineage>
</organism>
<protein>
    <submittedName>
        <fullName evidence="1">Uncharacterized protein</fullName>
    </submittedName>
</protein>
<gene>
    <name evidence="1" type="ORF">EZS28_012639</name>
</gene>
<reference evidence="1 2" key="1">
    <citation type="submission" date="2019-03" db="EMBL/GenBank/DDBJ databases">
        <title>Single cell metagenomics reveals metabolic interactions within the superorganism composed of flagellate Streblomastix strix and complex community of Bacteroidetes bacteria on its surface.</title>
        <authorList>
            <person name="Treitli S.C."/>
            <person name="Kolisko M."/>
            <person name="Husnik F."/>
            <person name="Keeling P."/>
            <person name="Hampl V."/>
        </authorList>
    </citation>
    <scope>NUCLEOTIDE SEQUENCE [LARGE SCALE GENOMIC DNA]</scope>
    <source>
        <strain evidence="1">ST1C</strain>
    </source>
</reference>
<accession>A0A5J4WAN0</accession>
<evidence type="ECO:0000313" key="1">
    <source>
        <dbReference type="EMBL" id="KAA6391830.1"/>
    </source>
</evidence>
<evidence type="ECO:0000313" key="2">
    <source>
        <dbReference type="Proteomes" id="UP000324800"/>
    </source>
</evidence>
<feature type="non-terminal residue" evidence="1">
    <location>
        <position position="1"/>
    </location>
</feature>
<name>A0A5J4WAN0_9EUKA</name>
<dbReference type="EMBL" id="SNRW01002747">
    <property type="protein sequence ID" value="KAA6391830.1"/>
    <property type="molecule type" value="Genomic_DNA"/>
</dbReference>
<dbReference type="Proteomes" id="UP000324800">
    <property type="component" value="Unassembled WGS sequence"/>
</dbReference>
<sequence length="31" mass="3161">LDDGLGGLGGLGGLSQKFLPKRAACLPFCQK</sequence>
<proteinExistence type="predicted"/>
<dbReference type="AlphaFoldDB" id="A0A5J4WAN0"/>